<evidence type="ECO:0000313" key="2">
    <source>
        <dbReference type="Proteomes" id="UP000072421"/>
    </source>
</evidence>
<gene>
    <name evidence="1" type="ORF">CFter6_0429</name>
</gene>
<accession>A0A127P5P7</accession>
<reference evidence="1 2" key="1">
    <citation type="submission" date="2015-11" db="EMBL/GenBank/DDBJ databases">
        <title>Exploring the genomic traits of fungus-feeding bacterial genus Collimonas.</title>
        <authorList>
            <person name="Song C."/>
            <person name="Schmidt R."/>
            <person name="de Jager V."/>
            <person name="Krzyzanowska D."/>
            <person name="Jongedijk E."/>
            <person name="Cankar K."/>
            <person name="Beekwilder J."/>
            <person name="van Veen A."/>
            <person name="de Boer W."/>
            <person name="van Veen J.A."/>
            <person name="Garbeva P."/>
        </authorList>
    </citation>
    <scope>NUCLEOTIDE SEQUENCE [LARGE SCALE GENOMIC DNA]</scope>
    <source>
        <strain evidence="1 2">Ter6</strain>
    </source>
</reference>
<name>A0A127P5P7_9BURK</name>
<evidence type="ECO:0000313" key="1">
    <source>
        <dbReference type="EMBL" id="AMO93160.1"/>
    </source>
</evidence>
<dbReference type="EMBL" id="CP013232">
    <property type="protein sequence ID" value="AMO93160.1"/>
    <property type="molecule type" value="Genomic_DNA"/>
</dbReference>
<protein>
    <submittedName>
        <fullName evidence="1">Uncharacterized protein</fullName>
    </submittedName>
</protein>
<proteinExistence type="predicted"/>
<organism evidence="1">
    <name type="scientific">Collimonas fungivorans</name>
    <dbReference type="NCBI Taxonomy" id="158899"/>
    <lineage>
        <taxon>Bacteria</taxon>
        <taxon>Pseudomonadati</taxon>
        <taxon>Pseudomonadota</taxon>
        <taxon>Betaproteobacteria</taxon>
        <taxon>Burkholderiales</taxon>
        <taxon>Oxalobacteraceae</taxon>
        <taxon>Collimonas</taxon>
    </lineage>
</organism>
<dbReference type="Proteomes" id="UP000072421">
    <property type="component" value="Chromosome"/>
</dbReference>
<dbReference type="AlphaFoldDB" id="A0A127P5P7"/>
<sequence length="38" mass="4428">MKFLGMSVIVSSHAPQIATWYWQWSLKLDFANRDSLTV</sequence>